<feature type="domain" description="YCII-related" evidence="2">
    <location>
        <begin position="30"/>
        <end position="115"/>
    </location>
</feature>
<evidence type="ECO:0000313" key="4">
    <source>
        <dbReference type="Proteomes" id="UP000653730"/>
    </source>
</evidence>
<gene>
    <name evidence="3" type="ORF">IBL28_18970</name>
</gene>
<proteinExistence type="inferred from homology"/>
<keyword evidence="4" id="KW-1185">Reference proteome</keyword>
<comment type="similarity">
    <text evidence="1">Belongs to the YciI family.</text>
</comment>
<protein>
    <recommendedName>
        <fullName evidence="2">YCII-related domain-containing protein</fullName>
    </recommendedName>
</protein>
<evidence type="ECO:0000256" key="1">
    <source>
        <dbReference type="ARBA" id="ARBA00007689"/>
    </source>
</evidence>
<dbReference type="SUPFAM" id="SSF54909">
    <property type="entry name" value="Dimeric alpha+beta barrel"/>
    <property type="match status" value="1"/>
</dbReference>
<dbReference type="RefSeq" id="WP_187967186.1">
    <property type="nucleotide sequence ID" value="NZ_JACVDC010000087.1"/>
</dbReference>
<dbReference type="EMBL" id="JACVDC010000087">
    <property type="protein sequence ID" value="MBC9798060.1"/>
    <property type="molecule type" value="Genomic_DNA"/>
</dbReference>
<sequence>MTEFILIFRRDIEEFTQDYKESLATAVPGIGKKWFSWMGKLHEEGRMVGTYQRISKAGRTVMPDSTVQEKPYTEIKDAFSGFLIIRAHDFDEALSIAKDCPNLLQNGSVEVRKFIDHNDQVS</sequence>
<organism evidence="3 4">
    <name type="scientific">Sinomicrobium weinanense</name>
    <dbReference type="NCBI Taxonomy" id="2842200"/>
    <lineage>
        <taxon>Bacteria</taxon>
        <taxon>Pseudomonadati</taxon>
        <taxon>Bacteroidota</taxon>
        <taxon>Flavobacteriia</taxon>
        <taxon>Flavobacteriales</taxon>
        <taxon>Flavobacteriaceae</taxon>
        <taxon>Sinomicrobium</taxon>
    </lineage>
</organism>
<dbReference type="Proteomes" id="UP000653730">
    <property type="component" value="Unassembled WGS sequence"/>
</dbReference>
<dbReference type="InterPro" id="IPR005545">
    <property type="entry name" value="YCII"/>
</dbReference>
<accession>A0A926JUZ4</accession>
<reference evidence="3 4" key="1">
    <citation type="submission" date="2020-09" db="EMBL/GenBank/DDBJ databases">
        <title>Sinomicrobium weinanense sp. nov., a halophilic bacteria isolated from saline-alkali soil.</title>
        <authorList>
            <person name="Wu P."/>
            <person name="Ren H."/>
            <person name="Mei Y."/>
            <person name="Liang Y."/>
            <person name="Chen Z."/>
        </authorList>
    </citation>
    <scope>NUCLEOTIDE SEQUENCE [LARGE SCALE GENOMIC DNA]</scope>
    <source>
        <strain evidence="3 4">FJxs</strain>
    </source>
</reference>
<evidence type="ECO:0000259" key="2">
    <source>
        <dbReference type="Pfam" id="PF03795"/>
    </source>
</evidence>
<evidence type="ECO:0000313" key="3">
    <source>
        <dbReference type="EMBL" id="MBC9798060.1"/>
    </source>
</evidence>
<dbReference type="Gene3D" id="3.30.70.1060">
    <property type="entry name" value="Dimeric alpha+beta barrel"/>
    <property type="match status" value="1"/>
</dbReference>
<comment type="caution">
    <text evidence="3">The sequence shown here is derived from an EMBL/GenBank/DDBJ whole genome shotgun (WGS) entry which is preliminary data.</text>
</comment>
<dbReference type="Pfam" id="PF03795">
    <property type="entry name" value="YCII"/>
    <property type="match status" value="1"/>
</dbReference>
<dbReference type="InterPro" id="IPR011008">
    <property type="entry name" value="Dimeric_a/b-barrel"/>
</dbReference>
<name>A0A926JUZ4_9FLAO</name>
<dbReference type="AlphaFoldDB" id="A0A926JUZ4"/>